<gene>
    <name evidence="2" type="ORF">BD289DRAFT_180086</name>
</gene>
<feature type="region of interest" description="Disordered" evidence="1">
    <location>
        <begin position="118"/>
        <end position="147"/>
    </location>
</feature>
<proteinExistence type="predicted"/>
<accession>A0A2T2ZTF6</accession>
<name>A0A2T2ZTF6_9PEZI</name>
<feature type="region of interest" description="Disordered" evidence="1">
    <location>
        <begin position="18"/>
        <end position="88"/>
    </location>
</feature>
<keyword evidence="3" id="KW-1185">Reference proteome</keyword>
<evidence type="ECO:0000256" key="1">
    <source>
        <dbReference type="SAM" id="MobiDB-lite"/>
    </source>
</evidence>
<protein>
    <submittedName>
        <fullName evidence="2">Uncharacterized protein</fullName>
    </submittedName>
</protein>
<dbReference type="AlphaFoldDB" id="A0A2T2ZTF6"/>
<evidence type="ECO:0000313" key="3">
    <source>
        <dbReference type="Proteomes" id="UP000241462"/>
    </source>
</evidence>
<evidence type="ECO:0000313" key="2">
    <source>
        <dbReference type="EMBL" id="PSR76103.1"/>
    </source>
</evidence>
<feature type="compositionally biased region" description="Polar residues" evidence="1">
    <location>
        <begin position="138"/>
        <end position="147"/>
    </location>
</feature>
<dbReference type="EMBL" id="KZ678726">
    <property type="protein sequence ID" value="PSR76103.1"/>
    <property type="molecule type" value="Genomic_DNA"/>
</dbReference>
<dbReference type="Proteomes" id="UP000241462">
    <property type="component" value="Unassembled WGS sequence"/>
</dbReference>
<sequence>MPVVTSCCRCLDVDAKIHPDRHHNPDPSPNTTQSKASRCREQPPALQSLLSLSRHSRRLPTRPDPKLQAETRRARIHTPQSNNRHWRIRKEKKPSILACWSDWTAQSLLKLPVFDDNARSHDDHNQKPTRPPYIPSRPTYQGTGDTEATQNLAGSKNTAALSTLSSLLHTHQVTHNFLRLTRLPPYPRSNAETSSLEFFFLSQLQL</sequence>
<dbReference type="InParanoid" id="A0A2T2ZTF6"/>
<feature type="compositionally biased region" description="Basic and acidic residues" evidence="1">
    <location>
        <begin position="61"/>
        <end position="73"/>
    </location>
</feature>
<organism evidence="2 3">
    <name type="scientific">Coniella lustricola</name>
    <dbReference type="NCBI Taxonomy" id="2025994"/>
    <lineage>
        <taxon>Eukaryota</taxon>
        <taxon>Fungi</taxon>
        <taxon>Dikarya</taxon>
        <taxon>Ascomycota</taxon>
        <taxon>Pezizomycotina</taxon>
        <taxon>Sordariomycetes</taxon>
        <taxon>Sordariomycetidae</taxon>
        <taxon>Diaporthales</taxon>
        <taxon>Schizoparmaceae</taxon>
        <taxon>Coniella</taxon>
    </lineage>
</organism>
<reference evidence="2 3" key="1">
    <citation type="journal article" date="2018" name="Mycol. Prog.">
        <title>Coniella lustricola, a new species from submerged detritus.</title>
        <authorList>
            <person name="Raudabaugh D.B."/>
            <person name="Iturriaga T."/>
            <person name="Carver A."/>
            <person name="Mondo S."/>
            <person name="Pangilinan J."/>
            <person name="Lipzen A."/>
            <person name="He G."/>
            <person name="Amirebrahimi M."/>
            <person name="Grigoriev I.V."/>
            <person name="Miller A.N."/>
        </authorList>
    </citation>
    <scope>NUCLEOTIDE SEQUENCE [LARGE SCALE GENOMIC DNA]</scope>
    <source>
        <strain evidence="2 3">B22-T-1</strain>
    </source>
</reference>